<dbReference type="GO" id="GO:0050135">
    <property type="term" value="F:NADP+ nucleosidase activity"/>
    <property type="evidence" value="ECO:0007669"/>
    <property type="project" value="InterPro"/>
</dbReference>
<accession>A0A0S3EZW8</accession>
<keyword evidence="3" id="KW-1185">Reference proteome</keyword>
<protein>
    <recommendedName>
        <fullName evidence="1">Cyclic nucleotide-binding domain-containing protein</fullName>
    </recommendedName>
</protein>
<dbReference type="InterPro" id="IPR018490">
    <property type="entry name" value="cNMP-bd_dom_sf"/>
</dbReference>
<gene>
    <name evidence="2" type="ORF">ATN00_12465</name>
</gene>
<dbReference type="PROSITE" id="PS50042">
    <property type="entry name" value="CNMP_BINDING_3"/>
    <property type="match status" value="1"/>
</dbReference>
<dbReference type="Proteomes" id="UP000056968">
    <property type="component" value="Chromosome"/>
</dbReference>
<sequence length="307" mass="33634">MKKRYEDRAVLIDALLGQKIIRGNETIAAAFADAGDLVEFAAGKNIIEQGDSDRSVHFLLSGRGLIIINGVRLYHREPPCTIGEMSAINPSIGRSASIEAVEDVVTLKVGYEKFAEVGEAHPEMWRLVAQDLAGRLEQRNRFVNRANIRPRVFMICSAEALPIAKSIRVGLSHDADIEIWSDDMIFPAGGYPIEALEEQVNIADFGVALCEPDDLVTARGKTSAVPRDNVIFELGFFMSRLGRHRTLLLVPQRTDVTLPSDFKGLTPLPYATADKASARAVALGPVIDRISAIIEEMGVRASLIEKN</sequence>
<dbReference type="AlphaFoldDB" id="A0A0S3EZW8"/>
<dbReference type="Gene3D" id="2.60.120.10">
    <property type="entry name" value="Jelly Rolls"/>
    <property type="match status" value="1"/>
</dbReference>
<dbReference type="KEGG" id="sbd:ATN00_12465"/>
<evidence type="ECO:0000313" key="2">
    <source>
        <dbReference type="EMBL" id="ALR20992.1"/>
    </source>
</evidence>
<dbReference type="EMBL" id="CP013264">
    <property type="protein sequence ID" value="ALR20992.1"/>
    <property type="molecule type" value="Genomic_DNA"/>
</dbReference>
<feature type="domain" description="Cyclic nucleotide-binding" evidence="1">
    <location>
        <begin position="31"/>
        <end position="135"/>
    </location>
</feature>
<dbReference type="Pfam" id="PF10137">
    <property type="entry name" value="CAP12-PCTIR_TIR"/>
    <property type="match status" value="1"/>
</dbReference>
<name>A0A0S3EZW8_9SPHN</name>
<evidence type="ECO:0000313" key="3">
    <source>
        <dbReference type="Proteomes" id="UP000056968"/>
    </source>
</evidence>
<dbReference type="InterPro" id="IPR019302">
    <property type="entry name" value="CAP12/PCTIR_TIR_dom"/>
</dbReference>
<dbReference type="InterPro" id="IPR000595">
    <property type="entry name" value="cNMP-bd_dom"/>
</dbReference>
<dbReference type="InterPro" id="IPR014710">
    <property type="entry name" value="RmlC-like_jellyroll"/>
</dbReference>
<dbReference type="STRING" id="1332080.ATN00_12465"/>
<evidence type="ECO:0000259" key="1">
    <source>
        <dbReference type="PROSITE" id="PS50042"/>
    </source>
</evidence>
<dbReference type="Pfam" id="PF00027">
    <property type="entry name" value="cNMP_binding"/>
    <property type="match status" value="1"/>
</dbReference>
<reference evidence="2 3" key="1">
    <citation type="submission" date="2015-11" db="EMBL/GenBank/DDBJ databases">
        <title>A Two-component Flavoprotein Monooxygenase System MeaXY Responsible for para-Hydroxylation of 2-Methyl-6-ethylaniline and 2,6-Diethylaniline in Sphingobium baderi DE-13.</title>
        <authorList>
            <person name="Cheng M."/>
            <person name="Meng Q."/>
            <person name="Yang Y."/>
            <person name="Chu C."/>
            <person name="Yan X."/>
            <person name="He J."/>
            <person name="Li S."/>
        </authorList>
    </citation>
    <scope>NUCLEOTIDE SEQUENCE [LARGE SCALE GENOMIC DNA]</scope>
    <source>
        <strain evidence="2 3">DE-13</strain>
    </source>
</reference>
<dbReference type="SUPFAM" id="SSF51206">
    <property type="entry name" value="cAMP-binding domain-like"/>
    <property type="match status" value="1"/>
</dbReference>
<dbReference type="CDD" id="cd00038">
    <property type="entry name" value="CAP_ED"/>
    <property type="match status" value="1"/>
</dbReference>
<organism evidence="2 3">
    <name type="scientific">Sphingobium baderi</name>
    <dbReference type="NCBI Taxonomy" id="1332080"/>
    <lineage>
        <taxon>Bacteria</taxon>
        <taxon>Pseudomonadati</taxon>
        <taxon>Pseudomonadota</taxon>
        <taxon>Alphaproteobacteria</taxon>
        <taxon>Sphingomonadales</taxon>
        <taxon>Sphingomonadaceae</taxon>
        <taxon>Sphingobium</taxon>
    </lineage>
</organism>
<proteinExistence type="predicted"/>